<evidence type="ECO:0000256" key="7">
    <source>
        <dbReference type="ARBA" id="ARBA00025246"/>
    </source>
</evidence>
<comment type="subcellular location">
    <subcellularLocation>
        <location evidence="1 8">Cytoplasm</location>
    </subcellularLocation>
</comment>
<name>A0A1W2B2R0_9BURK</name>
<feature type="domain" description="Class II Histidinyl-tRNA synthetase (HisRS)-like catalytic core" evidence="10">
    <location>
        <begin position="11"/>
        <end position="318"/>
    </location>
</feature>
<sequence>MTNRWLLPENISDVLPSEAFKVEFLRATLLGVFKSYGYQLIIPPVLEYLESLLTAGGSDMDIQIFKLVDQLSGRTMGLRTDMTTQVARIDAHILNQSGVSRLCYAGTTLQTKVVPGIFSREQLQIGAEIYGHQGIEADIEILSLMLDALNCANVGTITLDLSHAGILKALLENVAMSADDIQSLYGALQAKNKKLLQALCANWPEANFTTLISLLDLSGEAFSVIERARKALPNTSAFQDAMSALEQFCQTIHQIRPETQLNIDLADLDGFQYHTGLMCAAYVADYPVAIARGGRYDQVGSAFGRKRPATGFSLDLFALSNVSKLEFVLKAIQAPWDNRHDLRQAISELRNSGEVVIQLFPNELNSESIYEFDRKLVLVDDQWKVVSI</sequence>
<dbReference type="NCBIfam" id="NF009086">
    <property type="entry name" value="PRK12421.1"/>
    <property type="match status" value="1"/>
</dbReference>
<dbReference type="RefSeq" id="WP_084284246.1">
    <property type="nucleotide sequence ID" value="NZ_FWXJ01000011.1"/>
</dbReference>
<feature type="binding site" evidence="9">
    <location>
        <position position="124"/>
    </location>
    <ligand>
        <name>L-histidine</name>
        <dbReference type="ChEBI" id="CHEBI:57595"/>
    </ligand>
</feature>
<dbReference type="Proteomes" id="UP000192708">
    <property type="component" value="Unassembled WGS sequence"/>
</dbReference>
<comment type="subunit">
    <text evidence="8">Heteromultimer composed of HisG and HisZ subunits.</text>
</comment>
<evidence type="ECO:0000256" key="8">
    <source>
        <dbReference type="HAMAP-Rule" id="MF_00125"/>
    </source>
</evidence>
<protein>
    <recommendedName>
        <fullName evidence="4 8">ATP phosphoribosyltransferase regulatory subunit</fullName>
    </recommendedName>
</protein>
<evidence type="ECO:0000256" key="2">
    <source>
        <dbReference type="ARBA" id="ARBA00004667"/>
    </source>
</evidence>
<reference evidence="11 12" key="1">
    <citation type="submission" date="2017-04" db="EMBL/GenBank/DDBJ databases">
        <authorList>
            <person name="Afonso C.L."/>
            <person name="Miller P.J."/>
            <person name="Scott M.A."/>
            <person name="Spackman E."/>
            <person name="Goraichik I."/>
            <person name="Dimitrov K.M."/>
            <person name="Suarez D.L."/>
            <person name="Swayne D.E."/>
        </authorList>
    </citation>
    <scope>NUCLEOTIDE SEQUENCE [LARGE SCALE GENOMIC DNA]</scope>
    <source>
        <strain evidence="11 12">VK13</strain>
    </source>
</reference>
<keyword evidence="8" id="KW-0028">Amino-acid biosynthesis</keyword>
<dbReference type="Gene3D" id="3.30.930.10">
    <property type="entry name" value="Bira Bifunctional Protein, Domain 2"/>
    <property type="match status" value="1"/>
</dbReference>
<keyword evidence="5 8" id="KW-0963">Cytoplasm</keyword>
<evidence type="ECO:0000313" key="11">
    <source>
        <dbReference type="EMBL" id="SMC66698.1"/>
    </source>
</evidence>
<dbReference type="CDD" id="cd00773">
    <property type="entry name" value="HisRS-like_core"/>
    <property type="match status" value="1"/>
</dbReference>
<feature type="binding site" evidence="9">
    <location>
        <begin position="81"/>
        <end position="83"/>
    </location>
    <ligand>
        <name>L-histidine</name>
        <dbReference type="ChEBI" id="CHEBI:57595"/>
    </ligand>
</feature>
<proteinExistence type="inferred from homology"/>
<keyword evidence="11" id="KW-0808">Transferase</keyword>
<dbReference type="GO" id="GO:0005737">
    <property type="term" value="C:cytoplasm"/>
    <property type="evidence" value="ECO:0007669"/>
    <property type="project" value="UniProtKB-SubCell"/>
</dbReference>
<dbReference type="GO" id="GO:0016757">
    <property type="term" value="F:glycosyltransferase activity"/>
    <property type="evidence" value="ECO:0007669"/>
    <property type="project" value="UniProtKB-KW"/>
</dbReference>
<dbReference type="InterPro" id="IPR004517">
    <property type="entry name" value="HisZ"/>
</dbReference>
<dbReference type="UniPathway" id="UPA00031">
    <property type="reaction ID" value="UER00006"/>
</dbReference>
<dbReference type="InterPro" id="IPR004516">
    <property type="entry name" value="HisRS/HisZ"/>
</dbReference>
<comment type="pathway">
    <text evidence="2 8">Amino-acid biosynthesis; L-histidine biosynthesis; L-histidine from 5-phospho-alpha-D-ribose 1-diphosphate: step 1/9.</text>
</comment>
<evidence type="ECO:0000259" key="10">
    <source>
        <dbReference type="Pfam" id="PF13393"/>
    </source>
</evidence>
<evidence type="ECO:0000256" key="9">
    <source>
        <dbReference type="PIRSR" id="PIRSR001549-1"/>
    </source>
</evidence>
<comment type="miscellaneous">
    <text evidence="8">This function is generally fulfilled by the C-terminal part of HisG, which is missing in some bacteria such as this one.</text>
</comment>
<keyword evidence="6 8" id="KW-0368">Histidine biosynthesis</keyword>
<accession>A0A1W2B2R0</accession>
<feature type="binding site" evidence="9">
    <location>
        <position position="128"/>
    </location>
    <ligand>
        <name>L-histidine</name>
        <dbReference type="ChEBI" id="CHEBI:57595"/>
    </ligand>
</feature>
<dbReference type="STRING" id="1938817.SAMN06296008_11113"/>
<dbReference type="PIRSF" id="PIRSF001549">
    <property type="entry name" value="His-tRNA_synth"/>
    <property type="match status" value="1"/>
</dbReference>
<evidence type="ECO:0000256" key="3">
    <source>
        <dbReference type="ARBA" id="ARBA00005539"/>
    </source>
</evidence>
<evidence type="ECO:0000256" key="5">
    <source>
        <dbReference type="ARBA" id="ARBA00022490"/>
    </source>
</evidence>
<comment type="function">
    <text evidence="7 8">Required for the first step of histidine biosynthesis. May allow the feedback regulation of ATP phosphoribosyltransferase activity by histidine.</text>
</comment>
<dbReference type="EMBL" id="FWXJ01000011">
    <property type="protein sequence ID" value="SMC66698.1"/>
    <property type="molecule type" value="Genomic_DNA"/>
</dbReference>
<evidence type="ECO:0000313" key="12">
    <source>
        <dbReference type="Proteomes" id="UP000192708"/>
    </source>
</evidence>
<dbReference type="InterPro" id="IPR045864">
    <property type="entry name" value="aa-tRNA-synth_II/BPL/LPL"/>
</dbReference>
<dbReference type="InterPro" id="IPR041715">
    <property type="entry name" value="HisRS-like_core"/>
</dbReference>
<dbReference type="SUPFAM" id="SSF55681">
    <property type="entry name" value="Class II aaRS and biotin synthetases"/>
    <property type="match status" value="1"/>
</dbReference>
<organism evidence="11 12">
    <name type="scientific">Polynucleobacter kasalickyi</name>
    <dbReference type="NCBI Taxonomy" id="1938817"/>
    <lineage>
        <taxon>Bacteria</taxon>
        <taxon>Pseudomonadati</taxon>
        <taxon>Pseudomonadota</taxon>
        <taxon>Betaproteobacteria</taxon>
        <taxon>Burkholderiales</taxon>
        <taxon>Burkholderiaceae</taxon>
        <taxon>Polynucleobacter</taxon>
    </lineage>
</organism>
<dbReference type="NCBIfam" id="NF008935">
    <property type="entry name" value="PRK12292.1-1"/>
    <property type="match status" value="1"/>
</dbReference>
<evidence type="ECO:0000256" key="1">
    <source>
        <dbReference type="ARBA" id="ARBA00004496"/>
    </source>
</evidence>
<dbReference type="AlphaFoldDB" id="A0A1W2B2R0"/>
<comment type="similarity">
    <text evidence="3 8">Belongs to the class-II aminoacyl-tRNA synthetase family. HisZ subfamily.</text>
</comment>
<dbReference type="PANTHER" id="PTHR11476">
    <property type="entry name" value="HISTIDYL-TRNA SYNTHETASE"/>
    <property type="match status" value="1"/>
</dbReference>
<keyword evidence="12" id="KW-1185">Reference proteome</keyword>
<evidence type="ECO:0000256" key="4">
    <source>
        <dbReference type="ARBA" id="ARBA00020397"/>
    </source>
</evidence>
<dbReference type="GO" id="GO:0000105">
    <property type="term" value="P:L-histidine biosynthetic process"/>
    <property type="evidence" value="ECO:0007669"/>
    <property type="project" value="UniProtKB-UniRule"/>
</dbReference>
<dbReference type="HAMAP" id="MF_00125">
    <property type="entry name" value="HisZ"/>
    <property type="match status" value="1"/>
</dbReference>
<dbReference type="PANTHER" id="PTHR11476:SF7">
    <property type="entry name" value="HISTIDINE--TRNA LIGASE"/>
    <property type="match status" value="1"/>
</dbReference>
<dbReference type="Pfam" id="PF13393">
    <property type="entry name" value="tRNA-synt_His"/>
    <property type="match status" value="1"/>
</dbReference>
<gene>
    <name evidence="8" type="primary">hisZ</name>
    <name evidence="11" type="ORF">SAMN06296008_11113</name>
</gene>
<dbReference type="OrthoDB" id="9769617at2"/>
<evidence type="ECO:0000256" key="6">
    <source>
        <dbReference type="ARBA" id="ARBA00023102"/>
    </source>
</evidence>
<keyword evidence="11" id="KW-0328">Glycosyltransferase</keyword>